<accession>A0ACD0P0C2</accession>
<name>A0ACD0P0C2_9BASI</name>
<sequence>MESKGWVGGGKSDEEEEEREKRTSKRVGSGYDSDDEVHSCGSEGEAKKKEEGEAKKKEEGEAEREQGEEDEQGEEAKEGKTVLELYSAGKEKERQASLEA</sequence>
<evidence type="ECO:0000313" key="1">
    <source>
        <dbReference type="EMBL" id="PWN51535.1"/>
    </source>
</evidence>
<keyword evidence="2" id="KW-1185">Reference proteome</keyword>
<reference evidence="1 2" key="1">
    <citation type="journal article" date="2018" name="Mol. Biol. Evol.">
        <title>Broad Genomic Sampling Reveals a Smut Pathogenic Ancestry of the Fungal Clade Ustilaginomycotina.</title>
        <authorList>
            <person name="Kijpornyongpan T."/>
            <person name="Mondo S.J."/>
            <person name="Barry K."/>
            <person name="Sandor L."/>
            <person name="Lee J."/>
            <person name="Lipzen A."/>
            <person name="Pangilinan J."/>
            <person name="LaButti K."/>
            <person name="Hainaut M."/>
            <person name="Henrissat B."/>
            <person name="Grigoriev I.V."/>
            <person name="Spatafora J.W."/>
            <person name="Aime M.C."/>
        </authorList>
    </citation>
    <scope>NUCLEOTIDE SEQUENCE [LARGE SCALE GENOMIC DNA]</scope>
    <source>
        <strain evidence="1 2">SA 807</strain>
    </source>
</reference>
<organism evidence="1 2">
    <name type="scientific">Violaceomyces palustris</name>
    <dbReference type="NCBI Taxonomy" id="1673888"/>
    <lineage>
        <taxon>Eukaryota</taxon>
        <taxon>Fungi</taxon>
        <taxon>Dikarya</taxon>
        <taxon>Basidiomycota</taxon>
        <taxon>Ustilaginomycotina</taxon>
        <taxon>Ustilaginomycetes</taxon>
        <taxon>Violaceomycetales</taxon>
        <taxon>Violaceomycetaceae</taxon>
        <taxon>Violaceomyces</taxon>
    </lineage>
</organism>
<gene>
    <name evidence="1" type="ORF">IE53DRAFT_361509</name>
</gene>
<evidence type="ECO:0000313" key="2">
    <source>
        <dbReference type="Proteomes" id="UP000245626"/>
    </source>
</evidence>
<dbReference type="EMBL" id="KZ819836">
    <property type="protein sequence ID" value="PWN51535.1"/>
    <property type="molecule type" value="Genomic_DNA"/>
</dbReference>
<dbReference type="Proteomes" id="UP000245626">
    <property type="component" value="Unassembled WGS sequence"/>
</dbReference>
<proteinExistence type="predicted"/>
<protein>
    <submittedName>
        <fullName evidence="1">Uncharacterized protein</fullName>
    </submittedName>
</protein>